<feature type="chain" id="PRO_5006856812" evidence="3">
    <location>
        <begin position="33"/>
        <end position="764"/>
    </location>
</feature>
<accession>A0A0U5FD00</accession>
<organism evidence="4 6">
    <name type="scientific">Acetobacter ghanensis</name>
    <dbReference type="NCBI Taxonomy" id="431306"/>
    <lineage>
        <taxon>Bacteria</taxon>
        <taxon>Pseudomonadati</taxon>
        <taxon>Pseudomonadota</taxon>
        <taxon>Alphaproteobacteria</taxon>
        <taxon>Acetobacterales</taxon>
        <taxon>Acetobacteraceae</taxon>
        <taxon>Acetobacter</taxon>
    </lineage>
</organism>
<evidence type="ECO:0000256" key="2">
    <source>
        <dbReference type="SAM" id="Phobius"/>
    </source>
</evidence>
<evidence type="ECO:0000256" key="3">
    <source>
        <dbReference type="SAM" id="SignalP"/>
    </source>
</evidence>
<protein>
    <submittedName>
        <fullName evidence="5">DotA/TraY family protein</fullName>
    </submittedName>
    <submittedName>
        <fullName evidence="4">Integral membrane protein</fullName>
    </submittedName>
</protein>
<evidence type="ECO:0000313" key="5">
    <source>
        <dbReference type="EMBL" id="NHO40531.1"/>
    </source>
</evidence>
<feature type="transmembrane region" description="Helical" evidence="2">
    <location>
        <begin position="530"/>
        <end position="551"/>
    </location>
</feature>
<sequence length="764" mass="80747">MRGVSKMARLSPPLVAALLGGLVLLHAGPAHATNGFENVSWADLVAGDDWSSRVLDSLFPMDGTADTATGTLLQWFTTFVSIMACFWIMYSILAQIQKTAETGKVFSASFGGWVPVRAVGSVIMMLPVLNGFSLGQNLIVNFAKASIGMATIEEKVVMNAVGPQALPLATPMIPGSRQVVLGVMESEICRALINTASNNPVLVPEPTITDDGNGTVSLSYNMANGNGTAMPTCGLVSISTPVKTATTTEYQSIDFSSVSSQQIQSLKTLATNIRSSLQNTITSLWKTRDVATLGTLDTIFVAQSNYLNGQLTGIASSVVSAVRNSAGSTASDNSATAELRSLGWTGLGAYYLEISRLNAEVISVSSITPAVVAPSWAGTGPYLGQDLMPFFQSVSSYLGKMDATLQTADEPAPNSTSPRLYANARVSSDSTAIWTKVLTYLNFGPGTLELIMNHLVMGSSGTDWVDPLGAMIGMGHLLIHLALSAIALSVAAGSLSLDISAGVASFFTGQWGATATAAAATFLSGTITRLLPVIFTACLFLLSAGVTLAYVLPMMPYLYWIAGVTGWFLLVVEAVAYAPLWFLAHMTFAGDGIHGKGVRGYEILFTILFRPAMMVIGMVFSYTIFSAFSWLLMKSFLVASTFTLDHGYLTDNWVGLIAMIIMYSAMEMTTATLSFRLITTLPHHMASMVGFGAASRVDAEEFEKSSSRPVEQGADTGRQVATQYLEGLKDEAKKSGGSGGSGGTVPAMDTTTAAQVRPITQTDV</sequence>
<evidence type="ECO:0000313" key="7">
    <source>
        <dbReference type="Proteomes" id="UP000657200"/>
    </source>
</evidence>
<gene>
    <name evidence="4" type="primary">traY</name>
    <name evidence="4" type="ORF">AGA_1P154</name>
    <name evidence="5" type="ORF">GOB80_12800</name>
</gene>
<feature type="transmembrane region" description="Helical" evidence="2">
    <location>
        <begin position="653"/>
        <end position="678"/>
    </location>
</feature>
<name>A0A0U5FD00_9PROT</name>
<feature type="transmembrane region" description="Helical" evidence="2">
    <location>
        <begin position="503"/>
        <end position="523"/>
    </location>
</feature>
<keyword evidence="2" id="KW-0472">Membrane</keyword>
<keyword evidence="2" id="KW-1133">Transmembrane helix</keyword>
<evidence type="ECO:0000256" key="1">
    <source>
        <dbReference type="SAM" id="MobiDB-lite"/>
    </source>
</evidence>
<feature type="transmembrane region" description="Helical" evidence="2">
    <location>
        <begin position="603"/>
        <end position="633"/>
    </location>
</feature>
<evidence type="ECO:0000313" key="4">
    <source>
        <dbReference type="EMBL" id="CEF57457.1"/>
    </source>
</evidence>
<dbReference type="InterPro" id="IPR027628">
    <property type="entry name" value="DotA_TraY"/>
</dbReference>
<dbReference type="PATRIC" id="fig|431306.5.peg.2892"/>
<evidence type="ECO:0000313" key="6">
    <source>
        <dbReference type="Proteomes" id="UP000068250"/>
    </source>
</evidence>
<feature type="transmembrane region" description="Helical" evidence="2">
    <location>
        <begin position="557"/>
        <end position="582"/>
    </location>
</feature>
<dbReference type="OrthoDB" id="5457650at2"/>
<dbReference type="Proteomes" id="UP000068250">
    <property type="component" value="Plasmid 1P"/>
</dbReference>
<reference evidence="5 7" key="3">
    <citation type="journal article" date="2020" name="Int. J. Syst. Evol. Microbiol.">
        <title>Novel acetic acid bacteria from cider fermentations: Acetobacter conturbans sp. nov. and Acetobacter fallax sp. nov.</title>
        <authorList>
            <person name="Sombolestani A.S."/>
            <person name="Cleenwerck I."/>
            <person name="Cnockaert M."/>
            <person name="Borremans W."/>
            <person name="Wieme A.D."/>
            <person name="De Vuyst L."/>
            <person name="Vandamme P."/>
        </authorList>
    </citation>
    <scope>NUCLEOTIDE SEQUENCE [LARGE SCALE GENOMIC DNA]</scope>
    <source>
        <strain evidence="5 7">LMG 23848</strain>
    </source>
</reference>
<keyword evidence="3" id="KW-0732">Signal</keyword>
<reference evidence="6" key="2">
    <citation type="submission" date="2014-09" db="EMBL/GenBank/DDBJ databases">
        <authorList>
            <person name="Illeghems K.G."/>
        </authorList>
    </citation>
    <scope>NUCLEOTIDE SEQUENCE [LARGE SCALE GENOMIC DNA]</scope>
    <source>
        <strain evidence="6">LMG 23848T</strain>
        <plasmid evidence="6">1P</plasmid>
    </source>
</reference>
<feature type="region of interest" description="Disordered" evidence="1">
    <location>
        <begin position="730"/>
        <end position="764"/>
    </location>
</feature>
<dbReference type="EMBL" id="LN609303">
    <property type="protein sequence ID" value="CEF57457.1"/>
    <property type="molecule type" value="Genomic_DNA"/>
</dbReference>
<feature type="transmembrane region" description="Helical" evidence="2">
    <location>
        <begin position="477"/>
        <end position="497"/>
    </location>
</feature>
<reference evidence="4" key="1">
    <citation type="submission" date="2014-09" db="EMBL/GenBank/DDBJ databases">
        <authorList>
            <person name="Magalhaes I.L.F."/>
            <person name="Oliveira U."/>
            <person name="Santos F.R."/>
            <person name="Vidigal T.H.D.A."/>
            <person name="Brescovit A.D."/>
            <person name="Santos A.J."/>
        </authorList>
    </citation>
    <scope>NUCLEOTIDE SEQUENCE</scope>
    <source>
        <strain evidence="4">LMG 23848T</strain>
    </source>
</reference>
<dbReference type="Proteomes" id="UP000657200">
    <property type="component" value="Unassembled WGS sequence"/>
</dbReference>
<feature type="compositionally biased region" description="Polar residues" evidence="1">
    <location>
        <begin position="749"/>
        <end position="764"/>
    </location>
</feature>
<keyword evidence="7" id="KW-1185">Reference proteome</keyword>
<feature type="signal peptide" evidence="3">
    <location>
        <begin position="1"/>
        <end position="32"/>
    </location>
</feature>
<keyword evidence="2" id="KW-0812">Transmembrane</keyword>
<dbReference type="EMBL" id="WOTE01000017">
    <property type="protein sequence ID" value="NHO40531.1"/>
    <property type="molecule type" value="Genomic_DNA"/>
</dbReference>
<dbReference type="NCBIfam" id="TIGR04346">
    <property type="entry name" value="DotA_TraY"/>
    <property type="match status" value="1"/>
</dbReference>
<feature type="transmembrane region" description="Helical" evidence="2">
    <location>
        <begin position="72"/>
        <end position="93"/>
    </location>
</feature>
<dbReference type="AlphaFoldDB" id="A0A0U5FD00"/>
<dbReference type="RefSeq" id="WP_059024984.1">
    <property type="nucleotide sequence ID" value="NZ_LN609303.1"/>
</dbReference>
<geneLocation type="plasmid" evidence="6">
    <name>1P</name>
</geneLocation>
<proteinExistence type="predicted"/>